<gene>
    <name evidence="8" type="ORF">BME96_09655</name>
</gene>
<dbReference type="GO" id="GO:0022627">
    <property type="term" value="C:cytosolic small ribosomal subunit"/>
    <property type="evidence" value="ECO:0007669"/>
    <property type="project" value="TreeGrafter"/>
</dbReference>
<feature type="domain" description="S1 motif" evidence="7">
    <location>
        <begin position="101"/>
        <end position="166"/>
    </location>
</feature>
<dbReference type="GO" id="GO:0006412">
    <property type="term" value="P:translation"/>
    <property type="evidence" value="ECO:0007669"/>
    <property type="project" value="TreeGrafter"/>
</dbReference>
<accession>A0AAC9J2F8</accession>
<dbReference type="InterPro" id="IPR012340">
    <property type="entry name" value="NA-bd_OB-fold"/>
</dbReference>
<dbReference type="InterPro" id="IPR050437">
    <property type="entry name" value="Ribos_protein_bS1-like"/>
</dbReference>
<dbReference type="FunFam" id="2.40.50.140:FF:000114">
    <property type="entry name" value="30S ribosomal protein S1"/>
    <property type="match status" value="1"/>
</dbReference>
<dbReference type="PANTHER" id="PTHR10724">
    <property type="entry name" value="30S RIBOSOMAL PROTEIN S1"/>
    <property type="match status" value="1"/>
</dbReference>
<dbReference type="SUPFAM" id="SSF50249">
    <property type="entry name" value="Nucleic acid-binding proteins"/>
    <property type="match status" value="4"/>
</dbReference>
<dbReference type="CDD" id="cd05688">
    <property type="entry name" value="S1_RPS1_repeat_ec3"/>
    <property type="match status" value="1"/>
</dbReference>
<evidence type="ECO:0000256" key="2">
    <source>
        <dbReference type="ARBA" id="ARBA00022737"/>
    </source>
</evidence>
<feature type="coiled-coil region" evidence="6">
    <location>
        <begin position="329"/>
        <end position="358"/>
    </location>
</feature>
<dbReference type="Pfam" id="PF00575">
    <property type="entry name" value="S1"/>
    <property type="match status" value="4"/>
</dbReference>
<evidence type="ECO:0000313" key="8">
    <source>
        <dbReference type="EMBL" id="APC48419.1"/>
    </source>
</evidence>
<reference evidence="8 9" key="1">
    <citation type="submission" date="2016-11" db="EMBL/GenBank/DDBJ databases">
        <title>Complete genome sequencing of Virgibacillus halodenitrificans PDB-F2.</title>
        <authorList>
            <person name="Sun Z."/>
            <person name="Zhou Y."/>
            <person name="Li H."/>
        </authorList>
    </citation>
    <scope>NUCLEOTIDE SEQUENCE [LARGE SCALE GENOMIC DNA]</scope>
    <source>
        <strain evidence="8 9">PDB-F2</strain>
    </source>
</reference>
<feature type="domain" description="S1 motif" evidence="7">
    <location>
        <begin position="14"/>
        <end position="83"/>
    </location>
</feature>
<dbReference type="Gene3D" id="2.40.50.140">
    <property type="entry name" value="Nucleic acid-binding proteins"/>
    <property type="match status" value="4"/>
</dbReference>
<evidence type="ECO:0000256" key="6">
    <source>
        <dbReference type="SAM" id="Coils"/>
    </source>
</evidence>
<evidence type="ECO:0000256" key="4">
    <source>
        <dbReference type="ARBA" id="ARBA00022980"/>
    </source>
</evidence>
<keyword evidence="2" id="KW-0677">Repeat</keyword>
<feature type="domain" description="S1 motif" evidence="7">
    <location>
        <begin position="272"/>
        <end position="341"/>
    </location>
</feature>
<sequence length="378" mass="42509">MSEQKNELTEVREGETLTGTVIKVEDKQVLVDIGYKTEGIVPISELSNLHVETAGDVVQEGDQLTLMVKKVNEEEDEVVLSKKAVEADKAWEELERKYDNKEKFETEVKEVVKGGLVVDVGVRGFIPASLVETYFVEDFSDYLNKTLEVKVADLDREQNRVILSHRAIAEEEKEEKKNEILNNLEEGQVLEGTVQRITSFGVFVDLGGVDGLVHISQLAHEHVDNASDVVSEGDKISVEVLSVDRDNERISLSHKNTIPGPWSDIEDRIQRGDVVDGVVRRLVNFGAFVEIQPGVEGLVHISQIANRHIGTPQEVLESGQQVKVKVLDVNAKEERISLSIKELEQEQETKEYKQYEKDEDQSGFQLGDFIGDKLNKYK</sequence>
<dbReference type="PRINTS" id="PR00681">
    <property type="entry name" value="RIBOSOMALS1"/>
</dbReference>
<dbReference type="RefSeq" id="WP_071648978.1">
    <property type="nucleotide sequence ID" value="NZ_CP017962.1"/>
</dbReference>
<dbReference type="InterPro" id="IPR035104">
    <property type="entry name" value="Ribosomal_protein_S1-like"/>
</dbReference>
<protein>
    <submittedName>
        <fullName evidence="8">30S ribosomal protein S1</fullName>
    </submittedName>
</protein>
<dbReference type="SMART" id="SM00316">
    <property type="entry name" value="S1"/>
    <property type="match status" value="4"/>
</dbReference>
<name>A0AAC9J2F8_VIRHA</name>
<comment type="similarity">
    <text evidence="1">Belongs to the bacterial ribosomal protein bS1 family.</text>
</comment>
<keyword evidence="6" id="KW-0175">Coiled coil</keyword>
<keyword evidence="3" id="KW-0694">RNA-binding</keyword>
<evidence type="ECO:0000256" key="5">
    <source>
        <dbReference type="ARBA" id="ARBA00023274"/>
    </source>
</evidence>
<dbReference type="GO" id="GO:0003735">
    <property type="term" value="F:structural constituent of ribosome"/>
    <property type="evidence" value="ECO:0007669"/>
    <property type="project" value="TreeGrafter"/>
</dbReference>
<dbReference type="AlphaFoldDB" id="A0AAC9J2F8"/>
<evidence type="ECO:0000259" key="7">
    <source>
        <dbReference type="PROSITE" id="PS50126"/>
    </source>
</evidence>
<keyword evidence="4 8" id="KW-0689">Ribosomal protein</keyword>
<proteinExistence type="inferred from homology"/>
<dbReference type="CDD" id="cd04465">
    <property type="entry name" value="S1_RPS1_repeat_ec2_hs2"/>
    <property type="match status" value="1"/>
</dbReference>
<dbReference type="EMBL" id="CP017962">
    <property type="protein sequence ID" value="APC48419.1"/>
    <property type="molecule type" value="Genomic_DNA"/>
</dbReference>
<dbReference type="PROSITE" id="PS50126">
    <property type="entry name" value="S1"/>
    <property type="match status" value="4"/>
</dbReference>
<evidence type="ECO:0000256" key="1">
    <source>
        <dbReference type="ARBA" id="ARBA00006767"/>
    </source>
</evidence>
<keyword evidence="5" id="KW-0687">Ribonucleoprotein</keyword>
<feature type="domain" description="S1 motif" evidence="7">
    <location>
        <begin position="187"/>
        <end position="255"/>
    </location>
</feature>
<evidence type="ECO:0000313" key="9">
    <source>
        <dbReference type="Proteomes" id="UP000182945"/>
    </source>
</evidence>
<dbReference type="NCBIfam" id="NF005208">
    <property type="entry name" value="PRK06676.1"/>
    <property type="match status" value="1"/>
</dbReference>
<dbReference type="GeneID" id="71514657"/>
<dbReference type="Proteomes" id="UP000182945">
    <property type="component" value="Chromosome"/>
</dbReference>
<dbReference type="CDD" id="cd05687">
    <property type="entry name" value="S1_RPS1_repeat_ec1_hs1"/>
    <property type="match status" value="1"/>
</dbReference>
<evidence type="ECO:0000256" key="3">
    <source>
        <dbReference type="ARBA" id="ARBA00022884"/>
    </source>
</evidence>
<dbReference type="FunFam" id="2.40.50.140:FF:000051">
    <property type="entry name" value="RNA-binding transcriptional accessory protein"/>
    <property type="match status" value="1"/>
</dbReference>
<dbReference type="GO" id="GO:0003729">
    <property type="term" value="F:mRNA binding"/>
    <property type="evidence" value="ECO:0007669"/>
    <property type="project" value="TreeGrafter"/>
</dbReference>
<dbReference type="InterPro" id="IPR003029">
    <property type="entry name" value="S1_domain"/>
</dbReference>
<dbReference type="KEGG" id="vhl:BME96_09655"/>
<organism evidence="8 9">
    <name type="scientific">Virgibacillus halodenitrificans</name>
    <name type="common">Bacillus halodenitrificans</name>
    <dbReference type="NCBI Taxonomy" id="1482"/>
    <lineage>
        <taxon>Bacteria</taxon>
        <taxon>Bacillati</taxon>
        <taxon>Bacillota</taxon>
        <taxon>Bacilli</taxon>
        <taxon>Bacillales</taxon>
        <taxon>Bacillaceae</taxon>
        <taxon>Virgibacillus</taxon>
    </lineage>
</organism>
<dbReference type="PANTHER" id="PTHR10724:SF7">
    <property type="entry name" value="SMALL RIBOSOMAL SUBUNIT PROTEIN BS1C"/>
    <property type="match status" value="1"/>
</dbReference>